<reference evidence="2 3" key="1">
    <citation type="submission" date="2015-01" db="EMBL/GenBank/DDBJ databases">
        <title>Evolution of Trichinella species and genotypes.</title>
        <authorList>
            <person name="Korhonen P.K."/>
            <person name="Edoardo P."/>
            <person name="Giuseppe L.R."/>
            <person name="Gasser R.B."/>
        </authorList>
    </citation>
    <scope>NUCLEOTIDE SEQUENCE [LARGE SCALE GENOMIC DNA]</scope>
    <source>
        <strain evidence="2">ISS1980</strain>
    </source>
</reference>
<dbReference type="InterPro" id="IPR043502">
    <property type="entry name" value="DNA/RNA_pol_sf"/>
</dbReference>
<feature type="transmembrane region" description="Helical" evidence="1">
    <location>
        <begin position="61"/>
        <end position="87"/>
    </location>
</feature>
<accession>A0A0V1MQS9</accession>
<evidence type="ECO:0000256" key="1">
    <source>
        <dbReference type="SAM" id="Phobius"/>
    </source>
</evidence>
<dbReference type="Gene3D" id="2.40.70.10">
    <property type="entry name" value="Acid Proteases"/>
    <property type="match status" value="1"/>
</dbReference>
<dbReference type="Gene3D" id="3.10.10.10">
    <property type="entry name" value="HIV Type 1 Reverse Transcriptase, subunit A, domain 1"/>
    <property type="match status" value="1"/>
</dbReference>
<organism evidence="2 3">
    <name type="scientific">Trichinella papuae</name>
    <dbReference type="NCBI Taxonomy" id="268474"/>
    <lineage>
        <taxon>Eukaryota</taxon>
        <taxon>Metazoa</taxon>
        <taxon>Ecdysozoa</taxon>
        <taxon>Nematoda</taxon>
        <taxon>Enoplea</taxon>
        <taxon>Dorylaimia</taxon>
        <taxon>Trichinellida</taxon>
        <taxon>Trichinellidae</taxon>
        <taxon>Trichinella</taxon>
    </lineage>
</organism>
<keyword evidence="1" id="KW-0812">Transmembrane</keyword>
<dbReference type="EMBL" id="JYDO01000057">
    <property type="protein sequence ID" value="KRZ73877.1"/>
    <property type="molecule type" value="Genomic_DNA"/>
</dbReference>
<dbReference type="OrthoDB" id="5874853at2759"/>
<dbReference type="AlphaFoldDB" id="A0A0V1MQS9"/>
<name>A0A0V1MQS9_9BILA</name>
<dbReference type="InterPro" id="IPR053134">
    <property type="entry name" value="RNA-dir_DNA_polymerase"/>
</dbReference>
<comment type="caution">
    <text evidence="2">The sequence shown here is derived from an EMBL/GenBank/DDBJ whole genome shotgun (WGS) entry which is preliminary data.</text>
</comment>
<dbReference type="PANTHER" id="PTHR24559:SF444">
    <property type="entry name" value="REVERSE TRANSCRIPTASE DOMAIN-CONTAINING PROTEIN"/>
    <property type="match status" value="1"/>
</dbReference>
<keyword evidence="1" id="KW-0472">Membrane</keyword>
<gene>
    <name evidence="2" type="primary">TY3B-G</name>
    <name evidence="2" type="ORF">T10_3973</name>
</gene>
<dbReference type="Proteomes" id="UP000054843">
    <property type="component" value="Unassembled WGS sequence"/>
</dbReference>
<evidence type="ECO:0000313" key="3">
    <source>
        <dbReference type="Proteomes" id="UP000054843"/>
    </source>
</evidence>
<dbReference type="PANTHER" id="PTHR24559">
    <property type="entry name" value="TRANSPOSON TY3-I GAG-POL POLYPROTEIN"/>
    <property type="match status" value="1"/>
</dbReference>
<evidence type="ECO:0000313" key="2">
    <source>
        <dbReference type="EMBL" id="KRZ73877.1"/>
    </source>
</evidence>
<dbReference type="STRING" id="268474.A0A0V1MQS9"/>
<dbReference type="SUPFAM" id="SSF56672">
    <property type="entry name" value="DNA/RNA polymerases"/>
    <property type="match status" value="1"/>
</dbReference>
<protein>
    <submittedName>
        <fullName evidence="2">Transposon Ty3-G Gag-Pol polyprotein</fullName>
    </submittedName>
</protein>
<dbReference type="InterPro" id="IPR021109">
    <property type="entry name" value="Peptidase_aspartic_dom_sf"/>
</dbReference>
<proteinExistence type="predicted"/>
<keyword evidence="3" id="KW-1185">Reference proteome</keyword>
<keyword evidence="1" id="KW-1133">Transmembrane helix</keyword>
<sequence>MVTTLWWNMKNIIDPTRYGRDSRRCFAIPRENFCLLNEQKSSHSRTCLSENACKILFHCYAYAYVALVSMVAGVRGAVVSVVSLLTWRKATRGEPLGTAEGSVLLGDGRRVRLCGQEVWSLQIGSWRGRIHVAVVESLVVPGILGTNFFDRYVKVIDWQSREMTVTDGSRIRIAHEPAQATRHSIGCARITASPREVPLEETVGEGPETDNGELEACERALVDRAECSARNRRVLRSILRRYRKAISYGEADLRGTNLVQHRIETGGAQLMKLPPRRLPQAQREVLDSLIREMLHAGVIEPTTGPWSSPVVLVRKKDGSPRFCVDYRRLNAVTRVDAPPIRYAGCAGRSQVVQHARLGVRLLAGRSRGKRPGEDGVFHTPGTLPIPLFSGSLGHPLYCASFGH</sequence>